<protein>
    <submittedName>
        <fullName evidence="1">Uncharacterized protein</fullName>
    </submittedName>
</protein>
<organism evidence="1 2">
    <name type="scientific">Alicyclobacillus tolerans</name>
    <dbReference type="NCBI Taxonomy" id="90970"/>
    <lineage>
        <taxon>Bacteria</taxon>
        <taxon>Bacillati</taxon>
        <taxon>Bacillota</taxon>
        <taxon>Bacilli</taxon>
        <taxon>Bacillales</taxon>
        <taxon>Alicyclobacillaceae</taxon>
        <taxon>Alicyclobacillus</taxon>
    </lineage>
</organism>
<gene>
    <name evidence="1" type="ORF">SAMN05443507_102144</name>
</gene>
<dbReference type="STRING" id="1830138.SAMN05443507_102144"/>
<name>A0A1M6LA58_9BACL</name>
<evidence type="ECO:0000313" key="1">
    <source>
        <dbReference type="EMBL" id="SHJ68053.1"/>
    </source>
</evidence>
<accession>A0A1M6LA58</accession>
<reference evidence="2" key="1">
    <citation type="submission" date="2016-11" db="EMBL/GenBank/DDBJ databases">
        <authorList>
            <person name="Varghese N."/>
            <person name="Submissions S."/>
        </authorList>
    </citation>
    <scope>NUCLEOTIDE SEQUENCE [LARGE SCALE GENOMIC DNA]</scope>
    <source>
        <strain evidence="2">USBA-503</strain>
    </source>
</reference>
<proteinExistence type="predicted"/>
<dbReference type="Proteomes" id="UP000184016">
    <property type="component" value="Unassembled WGS sequence"/>
</dbReference>
<dbReference type="EMBL" id="FRAF01000002">
    <property type="protein sequence ID" value="SHJ68053.1"/>
    <property type="molecule type" value="Genomic_DNA"/>
</dbReference>
<evidence type="ECO:0000313" key="2">
    <source>
        <dbReference type="Proteomes" id="UP000184016"/>
    </source>
</evidence>
<sequence>MFRCPACGEYMEALTKFHCLSHHGMNRSEFIAKYGRIQYIFHFPSKELEHWLQETTTVRQSLENFSRKLFSK</sequence>
<dbReference type="AlphaFoldDB" id="A0A1M6LA58"/>
<keyword evidence="2" id="KW-1185">Reference proteome</keyword>